<evidence type="ECO:0000313" key="2">
    <source>
        <dbReference type="EMBL" id="KAL0487407.1"/>
    </source>
</evidence>
<evidence type="ECO:0000256" key="1">
    <source>
        <dbReference type="SAM" id="MobiDB-lite"/>
    </source>
</evidence>
<proteinExistence type="predicted"/>
<accession>A0AAW2ZDK0</accession>
<feature type="region of interest" description="Disordered" evidence="1">
    <location>
        <begin position="1"/>
        <end position="25"/>
    </location>
</feature>
<feature type="compositionally biased region" description="Polar residues" evidence="1">
    <location>
        <begin position="1"/>
        <end position="11"/>
    </location>
</feature>
<protein>
    <submittedName>
        <fullName evidence="2">PyrG</fullName>
    </submittedName>
</protein>
<sequence>MSTLTLRSSPHQGPVAPTPFKPSLLPITRQTASNNNDILVPKPVKPTLEFASPVKAAPQQFIGQDLPRPISRSTSFENTVNYFKPSTPVRSLSRDSFHQCSDDDSSCSSPERLAGIEIQNILVQRTLLESSSGFQAATKSPLPSTKTNLLTPNNAVKRLNFFEEAEVESMSRFVTSPAHAPTMHKFEDETTDDSEVYDSDSEDEYSHDDYSRQGNFRTFDMYGSDDEQEDYYSSQCGSFDAYTAFRSMTPPARAENPLCYDDRFQHFCSTPVPDRKRMEIGVELGLFNFSPIPSKH</sequence>
<gene>
    <name evidence="2" type="ORF">AKO1_000757</name>
</gene>
<evidence type="ECO:0000313" key="3">
    <source>
        <dbReference type="Proteomes" id="UP001431209"/>
    </source>
</evidence>
<dbReference type="EMBL" id="JAOPGA020001337">
    <property type="protein sequence ID" value="KAL0487407.1"/>
    <property type="molecule type" value="Genomic_DNA"/>
</dbReference>
<keyword evidence="3" id="KW-1185">Reference proteome</keyword>
<feature type="compositionally biased region" description="Acidic residues" evidence="1">
    <location>
        <begin position="189"/>
        <end position="206"/>
    </location>
</feature>
<comment type="caution">
    <text evidence="2">The sequence shown here is derived from an EMBL/GenBank/DDBJ whole genome shotgun (WGS) entry which is preliminary data.</text>
</comment>
<feature type="region of interest" description="Disordered" evidence="1">
    <location>
        <begin position="181"/>
        <end position="210"/>
    </location>
</feature>
<reference evidence="2 3" key="1">
    <citation type="submission" date="2024-03" db="EMBL/GenBank/DDBJ databases">
        <title>The Acrasis kona genome and developmental transcriptomes reveal deep origins of eukaryotic multicellular pathways.</title>
        <authorList>
            <person name="Sheikh S."/>
            <person name="Fu C.-J."/>
            <person name="Brown M.W."/>
            <person name="Baldauf S.L."/>
        </authorList>
    </citation>
    <scope>NUCLEOTIDE SEQUENCE [LARGE SCALE GENOMIC DNA]</scope>
    <source>
        <strain evidence="2 3">ATCC MYA-3509</strain>
    </source>
</reference>
<dbReference type="Proteomes" id="UP001431209">
    <property type="component" value="Unassembled WGS sequence"/>
</dbReference>
<organism evidence="2 3">
    <name type="scientific">Acrasis kona</name>
    <dbReference type="NCBI Taxonomy" id="1008807"/>
    <lineage>
        <taxon>Eukaryota</taxon>
        <taxon>Discoba</taxon>
        <taxon>Heterolobosea</taxon>
        <taxon>Tetramitia</taxon>
        <taxon>Eutetramitia</taxon>
        <taxon>Acrasidae</taxon>
        <taxon>Acrasis</taxon>
    </lineage>
</organism>
<name>A0AAW2ZDK0_9EUKA</name>
<dbReference type="AlphaFoldDB" id="A0AAW2ZDK0"/>